<feature type="transmembrane region" description="Helical" evidence="1">
    <location>
        <begin position="361"/>
        <end position="381"/>
    </location>
</feature>
<dbReference type="EMBL" id="KQ085915">
    <property type="protein sequence ID" value="KLO16546.1"/>
    <property type="molecule type" value="Genomic_DNA"/>
</dbReference>
<feature type="transmembrane region" description="Helical" evidence="1">
    <location>
        <begin position="324"/>
        <end position="349"/>
    </location>
</feature>
<name>A0A0H2SHL4_9AGAM</name>
<organism evidence="2 3">
    <name type="scientific">Schizopora paradoxa</name>
    <dbReference type="NCBI Taxonomy" id="27342"/>
    <lineage>
        <taxon>Eukaryota</taxon>
        <taxon>Fungi</taxon>
        <taxon>Dikarya</taxon>
        <taxon>Basidiomycota</taxon>
        <taxon>Agaricomycotina</taxon>
        <taxon>Agaricomycetes</taxon>
        <taxon>Hymenochaetales</taxon>
        <taxon>Schizoporaceae</taxon>
        <taxon>Schizopora</taxon>
    </lineage>
</organism>
<feature type="transmembrane region" description="Helical" evidence="1">
    <location>
        <begin position="102"/>
        <end position="122"/>
    </location>
</feature>
<feature type="transmembrane region" description="Helical" evidence="1">
    <location>
        <begin position="249"/>
        <end position="270"/>
    </location>
</feature>
<evidence type="ECO:0000313" key="2">
    <source>
        <dbReference type="EMBL" id="KLO16546.1"/>
    </source>
</evidence>
<feature type="transmembrane region" description="Helical" evidence="1">
    <location>
        <begin position="180"/>
        <end position="197"/>
    </location>
</feature>
<accession>A0A0H2SHL4</accession>
<keyword evidence="1" id="KW-1133">Transmembrane helix</keyword>
<evidence type="ECO:0000256" key="1">
    <source>
        <dbReference type="SAM" id="Phobius"/>
    </source>
</evidence>
<dbReference type="AlphaFoldDB" id="A0A0H2SHL4"/>
<protein>
    <submittedName>
        <fullName evidence="2">Uncharacterized protein</fullName>
    </submittedName>
</protein>
<keyword evidence="1" id="KW-0472">Membrane</keyword>
<evidence type="ECO:0000313" key="3">
    <source>
        <dbReference type="Proteomes" id="UP000053477"/>
    </source>
</evidence>
<feature type="transmembrane region" description="Helical" evidence="1">
    <location>
        <begin position="209"/>
        <end position="229"/>
    </location>
</feature>
<feature type="transmembrane region" description="Helical" evidence="1">
    <location>
        <begin position="153"/>
        <end position="174"/>
    </location>
</feature>
<sequence>MTTIVTSFLWSVLQKLWAFCPVLLPTIIVYAAIVPVSLKVWIGAQFAPRMPEHQQAKRRLNVNLNLLPSCWIPTLEAIVLAIFLIISAFVDIVVEMKPEVKKIIMFALLVFPGTYSVSRLPVRNLILMIGRSKKGAPFFIQLKEEKTPTFDSFAFVAGVSICCGAILNVTHMFLKRFCQAILYGSFLHLLLLGTAVTSARAQRNMKNNLAAGIVWGSIGSAIVLGAVFYTGRNGLFVHPNEDFGGSSALVQGNVSFYWSYICFEIIALLYKMDHAFAQESGQVKVPNLKLRQPLGAKPDTSTNKEEVYVVRIPTSFGRTFDKPYFYASLAGLVAAVLFVASFVTCLEFFGRSMTGYEWVRFYLNAVAAPFVCAFPMALAHYRGELGKVWEYGERWMDVPELPEHIPLINDSDCESDAGEKSTEFADGLEFCDEKMLLGEEKEKEEPVLV</sequence>
<dbReference type="InParanoid" id="A0A0H2SHL4"/>
<dbReference type="Proteomes" id="UP000053477">
    <property type="component" value="Unassembled WGS sequence"/>
</dbReference>
<gene>
    <name evidence="2" type="ORF">SCHPADRAFT_901494</name>
</gene>
<keyword evidence="1" id="KW-0812">Transmembrane</keyword>
<proteinExistence type="predicted"/>
<reference evidence="2 3" key="1">
    <citation type="submission" date="2015-04" db="EMBL/GenBank/DDBJ databases">
        <title>Complete genome sequence of Schizopora paradoxa KUC8140, a cosmopolitan wood degrader in East Asia.</title>
        <authorList>
            <consortium name="DOE Joint Genome Institute"/>
            <person name="Min B."/>
            <person name="Park H."/>
            <person name="Jang Y."/>
            <person name="Kim J.-J."/>
            <person name="Kim K.H."/>
            <person name="Pangilinan J."/>
            <person name="Lipzen A."/>
            <person name="Riley R."/>
            <person name="Grigoriev I.V."/>
            <person name="Spatafora J.W."/>
            <person name="Choi I.-G."/>
        </authorList>
    </citation>
    <scope>NUCLEOTIDE SEQUENCE [LARGE SCALE GENOMIC DNA]</scope>
    <source>
        <strain evidence="2 3">KUC8140</strain>
    </source>
</reference>
<keyword evidence="3" id="KW-1185">Reference proteome</keyword>
<feature type="transmembrane region" description="Helical" evidence="1">
    <location>
        <begin position="69"/>
        <end position="90"/>
    </location>
</feature>